<comment type="caution">
    <text evidence="2">The sequence shown here is derived from an EMBL/GenBank/DDBJ whole genome shotgun (WGS) entry which is preliminary data.</text>
</comment>
<accession>A0A2C6KWX5</accession>
<feature type="region of interest" description="Disordered" evidence="1">
    <location>
        <begin position="36"/>
        <end position="94"/>
    </location>
</feature>
<name>A0A2C6KWX5_9APIC</name>
<feature type="region of interest" description="Disordered" evidence="1">
    <location>
        <begin position="213"/>
        <end position="338"/>
    </location>
</feature>
<evidence type="ECO:0000313" key="3">
    <source>
        <dbReference type="Proteomes" id="UP000221165"/>
    </source>
</evidence>
<dbReference type="EMBL" id="MIGC01002762">
    <property type="protein sequence ID" value="PHJ20426.1"/>
    <property type="molecule type" value="Genomic_DNA"/>
</dbReference>
<feature type="compositionally biased region" description="Polar residues" evidence="1">
    <location>
        <begin position="316"/>
        <end position="328"/>
    </location>
</feature>
<dbReference type="AlphaFoldDB" id="A0A2C6KWX5"/>
<feature type="region of interest" description="Disordered" evidence="1">
    <location>
        <begin position="519"/>
        <end position="541"/>
    </location>
</feature>
<evidence type="ECO:0000256" key="1">
    <source>
        <dbReference type="SAM" id="MobiDB-lite"/>
    </source>
</evidence>
<organism evidence="2 3">
    <name type="scientific">Cystoisospora suis</name>
    <dbReference type="NCBI Taxonomy" id="483139"/>
    <lineage>
        <taxon>Eukaryota</taxon>
        <taxon>Sar</taxon>
        <taxon>Alveolata</taxon>
        <taxon>Apicomplexa</taxon>
        <taxon>Conoidasida</taxon>
        <taxon>Coccidia</taxon>
        <taxon>Eucoccidiorida</taxon>
        <taxon>Eimeriorina</taxon>
        <taxon>Sarcocystidae</taxon>
        <taxon>Cystoisospora</taxon>
    </lineage>
</organism>
<feature type="region of interest" description="Disordered" evidence="1">
    <location>
        <begin position="442"/>
        <end position="488"/>
    </location>
</feature>
<gene>
    <name evidence="2" type="ORF">CSUI_005742</name>
</gene>
<dbReference type="Proteomes" id="UP000221165">
    <property type="component" value="Unassembled WGS sequence"/>
</dbReference>
<feature type="compositionally biased region" description="Basic and acidic residues" evidence="1">
    <location>
        <begin position="43"/>
        <end position="53"/>
    </location>
</feature>
<feature type="compositionally biased region" description="Acidic residues" evidence="1">
    <location>
        <begin position="77"/>
        <end position="86"/>
    </location>
</feature>
<feature type="compositionally biased region" description="Low complexity" evidence="1">
    <location>
        <begin position="275"/>
        <end position="294"/>
    </location>
</feature>
<evidence type="ECO:0000313" key="2">
    <source>
        <dbReference type="EMBL" id="PHJ20426.1"/>
    </source>
</evidence>
<dbReference type="VEuPathDB" id="ToxoDB:CSUI_005742"/>
<proteinExistence type="predicted"/>
<feature type="non-terminal residue" evidence="2">
    <location>
        <position position="555"/>
    </location>
</feature>
<reference evidence="2 3" key="1">
    <citation type="journal article" date="2017" name="Int. J. Parasitol.">
        <title>The genome of the protozoan parasite Cystoisospora suis and a reverse vaccinology approach to identify vaccine candidates.</title>
        <authorList>
            <person name="Palmieri N."/>
            <person name="Shrestha A."/>
            <person name="Ruttkowski B."/>
            <person name="Beck T."/>
            <person name="Vogl C."/>
            <person name="Tomley F."/>
            <person name="Blake D.P."/>
            <person name="Joachim A."/>
        </authorList>
    </citation>
    <scope>NUCLEOTIDE SEQUENCE [LARGE SCALE GENOMIC DNA]</scope>
    <source>
        <strain evidence="2 3">Wien I</strain>
    </source>
</reference>
<dbReference type="RefSeq" id="XP_067922114.1">
    <property type="nucleotide sequence ID" value="XM_068065912.1"/>
</dbReference>
<dbReference type="GeneID" id="94429123"/>
<keyword evidence="3" id="KW-1185">Reference proteome</keyword>
<feature type="compositionally biased region" description="Low complexity" evidence="1">
    <location>
        <begin position="234"/>
        <end position="244"/>
    </location>
</feature>
<protein>
    <submittedName>
        <fullName evidence="2">Centrosomal protein of 120 kDa</fullName>
    </submittedName>
</protein>
<feature type="compositionally biased region" description="Basic and acidic residues" evidence="1">
    <location>
        <begin position="462"/>
        <end position="481"/>
    </location>
</feature>
<sequence>MAELSSEPLYYERGIPCVFVSLQFKAKIVVLPSHNALENEDGDNYHSSRREREKEEDEEEEGEKKKTKQGQQRQEEEVNEREEGEEIEYKKKKNRKEIRPRRKRSCRVRLSEVEGVLDDLSSTASGYFVCKLHKLLKRCGEVNEDNEEKKKKIGEEEEEEEREEQSPSSFFDRYTCKVFGSLDEVSDFLCHIGELYLVIIPMKEYSTKMNTYRRQKKDEGKNLVHVSSSPPPSSNTIRTSPSIRLRTPVCMLDSREDLSSGDASRQPRKTDRRVSFSSLPPLSQSPSSFSSSSSHGEDEEAEKKDVKPPLDLPRNMSPSQQNLVNPSGSFEEEEEEVEEEERYVTFSLKEIFENGSLSVPASSSLHRQHPFSSSSSLYFYNEVQLDPGDDGTLLWASLYLQEYLVPYGFHRSHPSLPSLDTGYPFLLSLSVIQNRSVRTLLQGGGAEGGGGGGGKEGGVALHQDERDSNRHDADEKKRKPQEGSSYSHLTQNAGSLLLSLRLNSSKRLCHLTSSSSSFLSNEKLSSSSSSSSSGDSSSSSLFSPCTFTLPLVGNW</sequence>
<feature type="region of interest" description="Disordered" evidence="1">
    <location>
        <begin position="146"/>
        <end position="167"/>
    </location>
</feature>
<feature type="compositionally biased region" description="Gly residues" evidence="1">
    <location>
        <begin position="442"/>
        <end position="457"/>
    </location>
</feature>
<dbReference type="OrthoDB" id="332250at2759"/>